<evidence type="ECO:0000313" key="1">
    <source>
        <dbReference type="EMBL" id="KAA8571992.1"/>
    </source>
</evidence>
<reference evidence="1 2" key="1">
    <citation type="submission" date="2019-06" db="EMBL/GenBank/DDBJ databases">
        <title>Genome Sequence of the Brown Rot Fungal Pathogen Monilinia fructicola.</title>
        <authorList>
            <person name="De Miccolis Angelini R.M."/>
            <person name="Landi L."/>
            <person name="Abate D."/>
            <person name="Pollastro S."/>
            <person name="Romanazzi G."/>
            <person name="Faretra F."/>
        </authorList>
    </citation>
    <scope>NUCLEOTIDE SEQUENCE [LARGE SCALE GENOMIC DNA]</scope>
    <source>
        <strain evidence="1 2">Mfrc123</strain>
    </source>
</reference>
<sequence length="85" mass="10185">MNRVNLAISVKRSMFFFLHMTIDERIPHHTIWMDGSVWHFWRWTFLRVKKELYSTMAFGWNDGWGRGSYMGFPPPWQTCLAEGGE</sequence>
<protein>
    <submittedName>
        <fullName evidence="1">Uncharacterized protein</fullName>
    </submittedName>
</protein>
<dbReference type="Proteomes" id="UP000322873">
    <property type="component" value="Unassembled WGS sequence"/>
</dbReference>
<proteinExistence type="predicted"/>
<comment type="caution">
    <text evidence="1">The sequence shown here is derived from an EMBL/GenBank/DDBJ whole genome shotgun (WGS) entry which is preliminary data.</text>
</comment>
<keyword evidence="2" id="KW-1185">Reference proteome</keyword>
<organism evidence="1 2">
    <name type="scientific">Monilinia fructicola</name>
    <name type="common">Brown rot fungus</name>
    <name type="synonym">Ciboria fructicola</name>
    <dbReference type="NCBI Taxonomy" id="38448"/>
    <lineage>
        <taxon>Eukaryota</taxon>
        <taxon>Fungi</taxon>
        <taxon>Dikarya</taxon>
        <taxon>Ascomycota</taxon>
        <taxon>Pezizomycotina</taxon>
        <taxon>Leotiomycetes</taxon>
        <taxon>Helotiales</taxon>
        <taxon>Sclerotiniaceae</taxon>
        <taxon>Monilinia</taxon>
    </lineage>
</organism>
<evidence type="ECO:0000313" key="2">
    <source>
        <dbReference type="Proteomes" id="UP000322873"/>
    </source>
</evidence>
<name>A0A5M9JW22_MONFR</name>
<dbReference type="AlphaFoldDB" id="A0A5M9JW22"/>
<gene>
    <name evidence="1" type="ORF">EYC84_001931</name>
</gene>
<dbReference type="EMBL" id="VICG01000005">
    <property type="protein sequence ID" value="KAA8571992.1"/>
    <property type="molecule type" value="Genomic_DNA"/>
</dbReference>
<accession>A0A5M9JW22</accession>